<name>A0A1H8F901_STIAU</name>
<feature type="domain" description="CAAX prenyl protease 2/Lysostaphin resistance protein A-like" evidence="2">
    <location>
        <begin position="108"/>
        <end position="207"/>
    </location>
</feature>
<dbReference type="EMBL" id="FOAP01000036">
    <property type="protein sequence ID" value="SEN28202.1"/>
    <property type="molecule type" value="Genomic_DNA"/>
</dbReference>
<dbReference type="Proteomes" id="UP000182719">
    <property type="component" value="Unassembled WGS sequence"/>
</dbReference>
<evidence type="ECO:0000256" key="1">
    <source>
        <dbReference type="SAM" id="Phobius"/>
    </source>
</evidence>
<dbReference type="InterPro" id="IPR003675">
    <property type="entry name" value="Rce1/LyrA-like_dom"/>
</dbReference>
<keyword evidence="1" id="KW-0472">Membrane</keyword>
<keyword evidence="1" id="KW-1133">Transmembrane helix</keyword>
<dbReference type="GO" id="GO:0080120">
    <property type="term" value="P:CAAX-box protein maturation"/>
    <property type="evidence" value="ECO:0007669"/>
    <property type="project" value="UniProtKB-ARBA"/>
</dbReference>
<feature type="transmembrane region" description="Helical" evidence="1">
    <location>
        <begin position="168"/>
        <end position="189"/>
    </location>
</feature>
<protein>
    <recommendedName>
        <fullName evidence="2">CAAX prenyl protease 2/Lysostaphin resistance protein A-like domain-containing protein</fullName>
    </recommendedName>
</protein>
<sequence>MYRRFLESRVGVTVLTLTVLLLVDTYINTLPFLRLLPRPFRLWTWQSAQVLVCLLAVALLHRLRPRAALLELGLGPLTSRALGFCAAAVLPMVLTYGAAAGFQVHLSWSDWVTQAVTAPLAEEVLYRGYVLGQLQRRAGWSFWGAALVGLAPFALGHLYQSVRAGHGLWGVAGVLAITGLGHLFFAWMLERWGDLWVPIGMHALMNLSWDAFDVDATALGGTQANVARFATVGLAIGLTLVLRRGQPGWGETPPVSRSSSSYRD</sequence>
<feature type="transmembrane region" description="Helical" evidence="1">
    <location>
        <begin position="140"/>
        <end position="159"/>
    </location>
</feature>
<dbReference type="AlphaFoldDB" id="A0A1H8F901"/>
<dbReference type="GO" id="GO:0004175">
    <property type="term" value="F:endopeptidase activity"/>
    <property type="evidence" value="ECO:0007669"/>
    <property type="project" value="UniProtKB-ARBA"/>
</dbReference>
<accession>A0A1H8F901</accession>
<keyword evidence="4" id="KW-1185">Reference proteome</keyword>
<feature type="transmembrane region" description="Helical" evidence="1">
    <location>
        <begin position="81"/>
        <end position="102"/>
    </location>
</feature>
<evidence type="ECO:0000259" key="2">
    <source>
        <dbReference type="Pfam" id="PF02517"/>
    </source>
</evidence>
<proteinExistence type="predicted"/>
<organism evidence="3 4">
    <name type="scientific">Stigmatella aurantiaca</name>
    <dbReference type="NCBI Taxonomy" id="41"/>
    <lineage>
        <taxon>Bacteria</taxon>
        <taxon>Pseudomonadati</taxon>
        <taxon>Myxococcota</taxon>
        <taxon>Myxococcia</taxon>
        <taxon>Myxococcales</taxon>
        <taxon>Cystobacterineae</taxon>
        <taxon>Archangiaceae</taxon>
        <taxon>Stigmatella</taxon>
    </lineage>
</organism>
<keyword evidence="1" id="KW-0812">Transmembrane</keyword>
<dbReference type="Pfam" id="PF02517">
    <property type="entry name" value="Rce1-like"/>
    <property type="match status" value="1"/>
</dbReference>
<gene>
    <name evidence="3" type="ORF">SAMN05444354_13642</name>
</gene>
<evidence type="ECO:0000313" key="4">
    <source>
        <dbReference type="Proteomes" id="UP000182719"/>
    </source>
</evidence>
<feature type="transmembrane region" description="Helical" evidence="1">
    <location>
        <begin position="41"/>
        <end position="60"/>
    </location>
</feature>
<evidence type="ECO:0000313" key="3">
    <source>
        <dbReference type="EMBL" id="SEN28202.1"/>
    </source>
</evidence>
<reference evidence="4" key="1">
    <citation type="submission" date="2016-10" db="EMBL/GenBank/DDBJ databases">
        <authorList>
            <person name="Varghese N."/>
            <person name="Submissions S."/>
        </authorList>
    </citation>
    <scope>NUCLEOTIDE SEQUENCE [LARGE SCALE GENOMIC DNA]</scope>
    <source>
        <strain evidence="4">DSM 17044</strain>
    </source>
</reference>